<dbReference type="EMBL" id="JAPTMU010000003">
    <property type="protein sequence ID" value="KAJ4945970.1"/>
    <property type="molecule type" value="Genomic_DNA"/>
</dbReference>
<gene>
    <name evidence="1" type="ORF">JOQ06_023648</name>
</gene>
<organism evidence="1 2">
    <name type="scientific">Pogonophryne albipinna</name>
    <dbReference type="NCBI Taxonomy" id="1090488"/>
    <lineage>
        <taxon>Eukaryota</taxon>
        <taxon>Metazoa</taxon>
        <taxon>Chordata</taxon>
        <taxon>Craniata</taxon>
        <taxon>Vertebrata</taxon>
        <taxon>Euteleostomi</taxon>
        <taxon>Actinopterygii</taxon>
        <taxon>Neopterygii</taxon>
        <taxon>Teleostei</taxon>
        <taxon>Neoteleostei</taxon>
        <taxon>Acanthomorphata</taxon>
        <taxon>Eupercaria</taxon>
        <taxon>Perciformes</taxon>
        <taxon>Notothenioidei</taxon>
        <taxon>Pogonophryne</taxon>
    </lineage>
</organism>
<comment type="caution">
    <text evidence="1">The sequence shown here is derived from an EMBL/GenBank/DDBJ whole genome shotgun (WGS) entry which is preliminary data.</text>
</comment>
<sequence>MSVVAPPWLLRGTVAPPWLLRGSSVAPWLLRGSSVAPWPHGSVALWLLRGSSVAPWQPSALEREPGRKEVLYPPPAVTLLSGPHDDPLHTGLPSFILRPAAVHEGLIAVKNTLFQRWNWDYMVT</sequence>
<feature type="non-terminal residue" evidence="1">
    <location>
        <position position="1"/>
    </location>
</feature>
<keyword evidence="2" id="KW-1185">Reference proteome</keyword>
<dbReference type="Proteomes" id="UP001219934">
    <property type="component" value="Unassembled WGS sequence"/>
</dbReference>
<evidence type="ECO:0000313" key="1">
    <source>
        <dbReference type="EMBL" id="KAJ4945970.1"/>
    </source>
</evidence>
<accession>A0AAD6BJJ8</accession>
<dbReference type="AlphaFoldDB" id="A0AAD6BJJ8"/>
<name>A0AAD6BJJ8_9TELE</name>
<proteinExistence type="predicted"/>
<evidence type="ECO:0000313" key="2">
    <source>
        <dbReference type="Proteomes" id="UP001219934"/>
    </source>
</evidence>
<protein>
    <submittedName>
        <fullName evidence="1">Uncharacterized protein</fullName>
    </submittedName>
</protein>
<reference evidence="1" key="1">
    <citation type="submission" date="2022-11" db="EMBL/GenBank/DDBJ databases">
        <title>Chromosome-level genome of Pogonophryne albipinna.</title>
        <authorList>
            <person name="Jo E."/>
        </authorList>
    </citation>
    <scope>NUCLEOTIDE SEQUENCE</scope>
    <source>
        <strain evidence="1">SGF0006</strain>
        <tissue evidence="1">Muscle</tissue>
    </source>
</reference>